<keyword evidence="2" id="KW-0170">Cobalt</keyword>
<organism evidence="3 4">
    <name type="scientific">Candidatus Magnetoglobus multicellularis str. Araruama</name>
    <dbReference type="NCBI Taxonomy" id="890399"/>
    <lineage>
        <taxon>Bacteria</taxon>
        <taxon>Pseudomonadati</taxon>
        <taxon>Thermodesulfobacteriota</taxon>
        <taxon>Desulfobacteria</taxon>
        <taxon>Desulfobacterales</taxon>
        <taxon>Desulfobacteraceae</taxon>
        <taxon>Candidatus Magnetoglobus</taxon>
    </lineage>
</organism>
<proteinExistence type="predicted"/>
<name>A0A1V1PAG7_9BACT</name>
<feature type="binding site" evidence="2">
    <location>
        <position position="138"/>
    </location>
    <ligand>
        <name>Co(2+)</name>
        <dbReference type="ChEBI" id="CHEBI:48828"/>
    </ligand>
</feature>
<dbReference type="PIRSF" id="PIRSF033579">
    <property type="entry name" value="Anaer_Co_chel"/>
    <property type="match status" value="1"/>
</dbReference>
<comment type="caution">
    <text evidence="3">The sequence shown here is derived from an EMBL/GenBank/DDBJ whole genome shotgun (WGS) entry which is preliminary data.</text>
</comment>
<dbReference type="Proteomes" id="UP000189670">
    <property type="component" value="Unassembled WGS sequence"/>
</dbReference>
<keyword evidence="2" id="KW-0479">Metal-binding</keyword>
<evidence type="ECO:0000256" key="1">
    <source>
        <dbReference type="PIRSR" id="PIRSR033579-1"/>
    </source>
</evidence>
<gene>
    <name evidence="3" type="ORF">OMM_02247</name>
</gene>
<evidence type="ECO:0000256" key="2">
    <source>
        <dbReference type="PIRSR" id="PIRSR033579-3"/>
    </source>
</evidence>
<reference evidence="4" key="1">
    <citation type="submission" date="2012-11" db="EMBL/GenBank/DDBJ databases">
        <authorList>
            <person name="Lucero-Rivera Y.E."/>
            <person name="Tovar-Ramirez D."/>
        </authorList>
    </citation>
    <scope>NUCLEOTIDE SEQUENCE [LARGE SCALE GENOMIC DNA]</scope>
    <source>
        <strain evidence="4">Araruama</strain>
    </source>
</reference>
<accession>A0A1V1PAG7</accession>
<feature type="active site" description="Proton acceptor" evidence="1">
    <location>
        <position position="138"/>
    </location>
</feature>
<dbReference type="AlphaFoldDB" id="A0A1V1PAG7"/>
<evidence type="ECO:0000313" key="4">
    <source>
        <dbReference type="Proteomes" id="UP000189670"/>
    </source>
</evidence>
<protein>
    <submittedName>
        <fullName evidence="3">Sirohydrochlorin cobaltochelatase</fullName>
    </submittedName>
</protein>
<dbReference type="Gene3D" id="3.40.50.1400">
    <property type="match status" value="2"/>
</dbReference>
<dbReference type="Pfam" id="PF06180">
    <property type="entry name" value="CbiK"/>
    <property type="match status" value="1"/>
</dbReference>
<dbReference type="GO" id="GO:0016852">
    <property type="term" value="F:sirohydrochlorin cobaltochelatase activity"/>
    <property type="evidence" value="ECO:0007669"/>
    <property type="project" value="InterPro"/>
</dbReference>
<dbReference type="GO" id="GO:0019251">
    <property type="term" value="P:anaerobic cobalamin biosynthetic process"/>
    <property type="evidence" value="ECO:0007669"/>
    <property type="project" value="InterPro"/>
</dbReference>
<feature type="binding site" evidence="2">
    <location>
        <position position="169"/>
    </location>
    <ligand>
        <name>Co(2+)</name>
        <dbReference type="ChEBI" id="CHEBI:48828"/>
    </ligand>
</feature>
<feature type="binding site" evidence="2">
    <location>
        <position position="202"/>
    </location>
    <ligand>
        <name>Co(2+)</name>
        <dbReference type="ChEBI" id="CHEBI:48828"/>
    </ligand>
</feature>
<dbReference type="EMBL" id="ATBP01000226">
    <property type="protein sequence ID" value="ETR71756.1"/>
    <property type="molecule type" value="Genomic_DNA"/>
</dbReference>
<dbReference type="GO" id="GO:0046872">
    <property type="term" value="F:metal ion binding"/>
    <property type="evidence" value="ECO:0007669"/>
    <property type="project" value="UniProtKB-KW"/>
</dbReference>
<evidence type="ECO:0000313" key="3">
    <source>
        <dbReference type="EMBL" id="ETR71756.1"/>
    </source>
</evidence>
<dbReference type="SUPFAM" id="SSF53800">
    <property type="entry name" value="Chelatase"/>
    <property type="match status" value="1"/>
</dbReference>
<sequence>MKYPVIIAAFGTTTRARSAYKQVDAQLKQRFPYNDIYWAYTSRVVRTRLKEQNIHLPTPHDVLNQLANQGHQWAVVQSYAMLCGHEFYRLKDEVLNGPLRVSIGHSLLCEFDDFVKVIQALAPYFEKDPDEAVILVGHGTDHCCWSVYPAFEHLLIQQYGHRAFVGAVEGDWGDCQTCINQIQKAGFKKVRLVPFMIVAGRHFVEDLTRPEDSWQNLLENQHIQVSVEPVGIGADPSVVDIFGDHIYSALDVIP</sequence>
<dbReference type="InterPro" id="IPR010388">
    <property type="entry name" value="Anaerobic_Co-chelatase"/>
</dbReference>